<dbReference type="PROSITE" id="PS01081">
    <property type="entry name" value="HTH_TETR_1"/>
    <property type="match status" value="1"/>
</dbReference>
<sequence length="194" mass="22332">MPKLVDHEKRKKQIAEATWRVIVEQGMEGATVRNIAKEAGISLGSLRHYFSTQEELLAYSMNLVKENVTARVLKIAAQELPIKAKALKMLLELVPTNKESMAESEVWFTFIAYSRHKERFDANQDGVLLGIQQLMKFLRQFDLLKPDINFELETERLYAVIDGLALHAMLNPNRVNRDLAEKVLVRHLEEICEE</sequence>
<dbReference type="GO" id="GO:0000976">
    <property type="term" value="F:transcription cis-regulatory region binding"/>
    <property type="evidence" value="ECO:0007669"/>
    <property type="project" value="TreeGrafter"/>
</dbReference>
<evidence type="ECO:0000256" key="2">
    <source>
        <dbReference type="ARBA" id="ARBA00023015"/>
    </source>
</evidence>
<dbReference type="InterPro" id="IPR009057">
    <property type="entry name" value="Homeodomain-like_sf"/>
</dbReference>
<dbReference type="EMBL" id="OAOP01000002">
    <property type="protein sequence ID" value="SNX68793.1"/>
    <property type="molecule type" value="Genomic_DNA"/>
</dbReference>
<dbReference type="InterPro" id="IPR023772">
    <property type="entry name" value="DNA-bd_HTH_TetR-type_CS"/>
</dbReference>
<accession>A0A285CP88</accession>
<feature type="DNA-binding region" description="H-T-H motif" evidence="5">
    <location>
        <begin position="31"/>
        <end position="50"/>
    </location>
</feature>
<dbReference type="OrthoDB" id="9816296at2"/>
<evidence type="ECO:0000259" key="6">
    <source>
        <dbReference type="PROSITE" id="PS50977"/>
    </source>
</evidence>
<keyword evidence="3 5" id="KW-0238">DNA-binding</keyword>
<proteinExistence type="predicted"/>
<dbReference type="InterPro" id="IPR036271">
    <property type="entry name" value="Tet_transcr_reg_TetR-rel_C_sf"/>
</dbReference>
<dbReference type="InterPro" id="IPR039538">
    <property type="entry name" value="BetI_C"/>
</dbReference>
<keyword evidence="1" id="KW-0678">Repressor</keyword>
<dbReference type="Pfam" id="PF13977">
    <property type="entry name" value="TetR_C_6"/>
    <property type="match status" value="1"/>
</dbReference>
<dbReference type="SUPFAM" id="SSF48498">
    <property type="entry name" value="Tetracyclin repressor-like, C-terminal domain"/>
    <property type="match status" value="1"/>
</dbReference>
<dbReference type="RefSeq" id="WP_097157881.1">
    <property type="nucleotide sequence ID" value="NZ_JBEPMQ010000001.1"/>
</dbReference>
<keyword evidence="4" id="KW-0804">Transcription</keyword>
<dbReference type="PANTHER" id="PTHR30055:SF226">
    <property type="entry name" value="HTH-TYPE TRANSCRIPTIONAL REGULATOR PKSA"/>
    <property type="match status" value="1"/>
</dbReference>
<feature type="domain" description="HTH tetR-type" evidence="6">
    <location>
        <begin position="8"/>
        <end position="68"/>
    </location>
</feature>
<dbReference type="InterPro" id="IPR001647">
    <property type="entry name" value="HTH_TetR"/>
</dbReference>
<keyword evidence="8" id="KW-1185">Reference proteome</keyword>
<evidence type="ECO:0000256" key="5">
    <source>
        <dbReference type="PROSITE-ProRule" id="PRU00335"/>
    </source>
</evidence>
<dbReference type="AlphaFoldDB" id="A0A285CP88"/>
<dbReference type="InterPro" id="IPR050109">
    <property type="entry name" value="HTH-type_TetR-like_transc_reg"/>
</dbReference>
<reference evidence="7 8" key="1">
    <citation type="submission" date="2017-08" db="EMBL/GenBank/DDBJ databases">
        <authorList>
            <person name="de Groot N.N."/>
        </authorList>
    </citation>
    <scope>NUCLEOTIDE SEQUENCE [LARGE SCALE GENOMIC DNA]</scope>
    <source>
        <strain evidence="7 8">JC228</strain>
    </source>
</reference>
<dbReference type="SUPFAM" id="SSF46689">
    <property type="entry name" value="Homeodomain-like"/>
    <property type="match status" value="1"/>
</dbReference>
<dbReference type="Proteomes" id="UP000219546">
    <property type="component" value="Unassembled WGS sequence"/>
</dbReference>
<organism evidence="7 8">
    <name type="scientific">Bacillus oleivorans</name>
    <dbReference type="NCBI Taxonomy" id="1448271"/>
    <lineage>
        <taxon>Bacteria</taxon>
        <taxon>Bacillati</taxon>
        <taxon>Bacillota</taxon>
        <taxon>Bacilli</taxon>
        <taxon>Bacillales</taxon>
        <taxon>Bacillaceae</taxon>
        <taxon>Bacillus</taxon>
    </lineage>
</organism>
<dbReference type="Gene3D" id="1.10.357.10">
    <property type="entry name" value="Tetracycline Repressor, domain 2"/>
    <property type="match status" value="1"/>
</dbReference>
<dbReference type="Pfam" id="PF00440">
    <property type="entry name" value="TetR_N"/>
    <property type="match status" value="1"/>
</dbReference>
<protein>
    <submittedName>
        <fullName evidence="7">TetR family transcriptional regulator</fullName>
    </submittedName>
</protein>
<dbReference type="PROSITE" id="PS50977">
    <property type="entry name" value="HTH_TETR_2"/>
    <property type="match status" value="1"/>
</dbReference>
<dbReference type="GO" id="GO:0003700">
    <property type="term" value="F:DNA-binding transcription factor activity"/>
    <property type="evidence" value="ECO:0007669"/>
    <property type="project" value="TreeGrafter"/>
</dbReference>
<dbReference type="PRINTS" id="PR00455">
    <property type="entry name" value="HTHTETR"/>
</dbReference>
<evidence type="ECO:0000256" key="1">
    <source>
        <dbReference type="ARBA" id="ARBA00022491"/>
    </source>
</evidence>
<evidence type="ECO:0000256" key="4">
    <source>
        <dbReference type="ARBA" id="ARBA00023163"/>
    </source>
</evidence>
<evidence type="ECO:0000313" key="8">
    <source>
        <dbReference type="Proteomes" id="UP000219546"/>
    </source>
</evidence>
<evidence type="ECO:0000256" key="3">
    <source>
        <dbReference type="ARBA" id="ARBA00023125"/>
    </source>
</evidence>
<dbReference type="PANTHER" id="PTHR30055">
    <property type="entry name" value="HTH-TYPE TRANSCRIPTIONAL REGULATOR RUTR"/>
    <property type="match status" value="1"/>
</dbReference>
<evidence type="ECO:0000313" key="7">
    <source>
        <dbReference type="EMBL" id="SNX68793.1"/>
    </source>
</evidence>
<keyword evidence="2" id="KW-0805">Transcription regulation</keyword>
<name>A0A285CP88_9BACI</name>
<gene>
    <name evidence="7" type="ORF">SAMN05877753_102731</name>
</gene>